<dbReference type="EMBL" id="LR798205">
    <property type="protein sequence ID" value="CAB5178523.1"/>
    <property type="molecule type" value="Genomic_DNA"/>
</dbReference>
<reference evidence="1" key="1">
    <citation type="submission" date="2020-05" db="EMBL/GenBank/DDBJ databases">
        <authorList>
            <person name="Chiriac C."/>
            <person name="Salcher M."/>
            <person name="Ghai R."/>
            <person name="Kavagutti S V."/>
        </authorList>
    </citation>
    <scope>NUCLEOTIDE SEQUENCE</scope>
</reference>
<evidence type="ECO:0000313" key="1">
    <source>
        <dbReference type="EMBL" id="CAB5178523.1"/>
    </source>
</evidence>
<proteinExistence type="predicted"/>
<protein>
    <submittedName>
        <fullName evidence="1">Uncharacterized protein</fullName>
    </submittedName>
</protein>
<sequence length="57" mass="6536">MTTLKKWRCVVVERVYQTFEVEAADWDTAEQIAAGLFDATNRTDAEVDVVDTQEIEQ</sequence>
<organism evidence="1">
    <name type="scientific">uncultured Caudovirales phage</name>
    <dbReference type="NCBI Taxonomy" id="2100421"/>
    <lineage>
        <taxon>Viruses</taxon>
        <taxon>Duplodnaviria</taxon>
        <taxon>Heunggongvirae</taxon>
        <taxon>Uroviricota</taxon>
        <taxon>Caudoviricetes</taxon>
        <taxon>Peduoviridae</taxon>
        <taxon>Maltschvirus</taxon>
        <taxon>Maltschvirus maltsch</taxon>
    </lineage>
</organism>
<gene>
    <name evidence="1" type="ORF">UFOVP156_7</name>
</gene>
<name>A0A6J7W9B8_9CAUD</name>
<accession>A0A6J7W9B8</accession>